<evidence type="ECO:0000313" key="1">
    <source>
        <dbReference type="EMBL" id="KAI3364541.1"/>
    </source>
</evidence>
<dbReference type="Proteomes" id="UP000831701">
    <property type="component" value="Chromosome 13"/>
</dbReference>
<organism evidence="1 2">
    <name type="scientific">Scortum barcoo</name>
    <name type="common">barcoo grunter</name>
    <dbReference type="NCBI Taxonomy" id="214431"/>
    <lineage>
        <taxon>Eukaryota</taxon>
        <taxon>Metazoa</taxon>
        <taxon>Chordata</taxon>
        <taxon>Craniata</taxon>
        <taxon>Vertebrata</taxon>
        <taxon>Euteleostomi</taxon>
        <taxon>Actinopterygii</taxon>
        <taxon>Neopterygii</taxon>
        <taxon>Teleostei</taxon>
        <taxon>Neoteleostei</taxon>
        <taxon>Acanthomorphata</taxon>
        <taxon>Eupercaria</taxon>
        <taxon>Centrarchiformes</taxon>
        <taxon>Terapontoidei</taxon>
        <taxon>Terapontidae</taxon>
        <taxon>Scortum</taxon>
    </lineage>
</organism>
<keyword evidence="2" id="KW-1185">Reference proteome</keyword>
<protein>
    <submittedName>
        <fullName evidence="1">Uncharacterized protein</fullName>
    </submittedName>
</protein>
<evidence type="ECO:0000313" key="2">
    <source>
        <dbReference type="Proteomes" id="UP000831701"/>
    </source>
</evidence>
<accession>A0ACB8W9H9</accession>
<reference evidence="1" key="1">
    <citation type="submission" date="2022-04" db="EMBL/GenBank/DDBJ databases">
        <title>Jade perch genome.</title>
        <authorList>
            <person name="Chao B."/>
        </authorList>
    </citation>
    <scope>NUCLEOTIDE SEQUENCE</scope>
    <source>
        <strain evidence="1">CB-2022</strain>
    </source>
</reference>
<sequence length="539" mass="59488">MSHREEASGKTQDTLEKLCLSAGLGTPRGPPGRAGGSVWVTHLDEEDEGDEEEPTAELKRTVDEPEDKKEEYDEDDDDEGKATVDVIKPGKCPNPRKRHRRLSRPVRENYSVSLHALCKGQRVRHQDCREKRFVILLSTQNSRSWCGSKNQEDPENSCDAQSWPLQTCTRLLPISTRLVRCPADLSLVFPFKMSNELFICPLVHHIVTDNPYPPPTMSAPSAPVLTAHPVQPGAPPLQPFYQQQPPPMHPLYAQYQPYQPPPQPAMQPQPEPTPPAEPVQPEATKQESPAEPEVQSPAAEDQPALAPVQDEKKPETVEEEVKAASIQKAAKKKPKDADSEKEPAAGKEKTKKEPVAKEKTKTAAAAKKGKTSSEPAAARQKRKSASEKTEASPAKSKAKSSTAKKGKNPDPEPQLLRVRTRLEAVKRANVTAQAKEEKLARSEPGDPSERCNRAVSPLAGKAEKAEKKSAKETQDESKTEDNTTEKKKPGQRYFQCVYVPGKNAQYPLRPFTPAMSPVMMSPALRSMLEQQRAARPSGQ</sequence>
<dbReference type="EMBL" id="CM041543">
    <property type="protein sequence ID" value="KAI3364541.1"/>
    <property type="molecule type" value="Genomic_DNA"/>
</dbReference>
<name>A0ACB8W9H9_9TELE</name>
<comment type="caution">
    <text evidence="1">The sequence shown here is derived from an EMBL/GenBank/DDBJ whole genome shotgun (WGS) entry which is preliminary data.</text>
</comment>
<proteinExistence type="predicted"/>
<gene>
    <name evidence="1" type="ORF">L3Q82_011330</name>
</gene>